<dbReference type="EMBL" id="MQUC01000003">
    <property type="protein sequence ID" value="PRP65661.1"/>
    <property type="molecule type" value="Genomic_DNA"/>
</dbReference>
<reference evidence="2 3" key="1">
    <citation type="submission" date="2016-11" db="EMBL/GenBank/DDBJ databases">
        <title>Trade-off between light-utilization and light-protection in marine flavobacteria.</title>
        <authorList>
            <person name="Kumagai Y."/>
        </authorList>
    </citation>
    <scope>NUCLEOTIDE SEQUENCE [LARGE SCALE GENOMIC DNA]</scope>
    <source>
        <strain evidence="2 3">JCM 17109</strain>
    </source>
</reference>
<evidence type="ECO:0000313" key="2">
    <source>
        <dbReference type="EMBL" id="PRP65661.1"/>
    </source>
</evidence>
<dbReference type="Proteomes" id="UP000239532">
    <property type="component" value="Unassembled WGS sequence"/>
</dbReference>
<organism evidence="2 3">
    <name type="scientific">Nonlabens agnitus</name>
    <dbReference type="NCBI Taxonomy" id="870484"/>
    <lineage>
        <taxon>Bacteria</taxon>
        <taxon>Pseudomonadati</taxon>
        <taxon>Bacteroidota</taxon>
        <taxon>Flavobacteriia</taxon>
        <taxon>Flavobacteriales</taxon>
        <taxon>Flavobacteriaceae</taxon>
        <taxon>Nonlabens</taxon>
    </lineage>
</organism>
<dbReference type="RefSeq" id="WP_105981558.1">
    <property type="nucleotide sequence ID" value="NZ_MQUC01000003.1"/>
</dbReference>
<keyword evidence="1" id="KW-0732">Signal</keyword>
<accession>A0A2S9WQB6</accession>
<keyword evidence="3" id="KW-1185">Reference proteome</keyword>
<feature type="signal peptide" evidence="1">
    <location>
        <begin position="1"/>
        <end position="21"/>
    </location>
</feature>
<evidence type="ECO:0000256" key="1">
    <source>
        <dbReference type="SAM" id="SignalP"/>
    </source>
</evidence>
<gene>
    <name evidence="2" type="ORF">BST86_00430</name>
</gene>
<protein>
    <submittedName>
        <fullName evidence="2">Uncharacterized protein</fullName>
    </submittedName>
</protein>
<comment type="caution">
    <text evidence="2">The sequence shown here is derived from an EMBL/GenBank/DDBJ whole genome shotgun (WGS) entry which is preliminary data.</text>
</comment>
<feature type="chain" id="PRO_5015586606" evidence="1">
    <location>
        <begin position="22"/>
        <end position="681"/>
    </location>
</feature>
<dbReference type="AlphaFoldDB" id="A0A2S9WQB6"/>
<name>A0A2S9WQB6_9FLAO</name>
<evidence type="ECO:0000313" key="3">
    <source>
        <dbReference type="Proteomes" id="UP000239532"/>
    </source>
</evidence>
<proteinExistence type="predicted"/>
<dbReference type="OrthoDB" id="1452958at2"/>
<sequence>MKQVLLILMVFAFAKADFLQAQVHIDMVNAPMNPVGKYYTELPARNVKGSVYSVEYTRYSRDGKLEYQPSDYSLQEAITYKKPFIEMKNGLITVEKPSYSDSPSYYAYDGHKCLTREENDFWIHSYSYDSRKRLMETSSYRKEDKTTKTTKYTYELKGDMLWVTSTNTNSDGTTYFGTTKFKDGLKMELSWGSDPPIKYEYTFDHKGNWITQKVINPRYTTTITGRSIVYYDDVDKIVQDRKLKWEKLPFVEGSKVVIPYVMLHGRPVSKQWMGGRSINNGALFYIDVGQHYYLGDGGYVSNEDLGVKGIAPEVAAGSPYVMEHHDGYINFYDKGLSLKNFKSHYYGNSYYVLDSTLQRHYIVPDYKSENGFYNAELKIGDYMAYGQDPQKNEFQIIENGVLVEDYSNTSWKTIENGDFVFMKAGKPVYVLTGSAANTEKKLYLGRKYNGEKLFDFQPKKSESASSVETVPFNTNATIEVKKKGETTFQFYQNGLRIENPKYFIKAQGDMDLLFGYGLEDFVISDYKNIEMDGVTNARRIAKENEVIVMYKDGKAAYFYNNGVTIPPADYAVTVVQPGRWLVYLKKLNKTIFVDIENKNNSRFGASYTYSANDWIHKNEKGVNLFSNGEYIKLGTFKFYLDKAGNAHFYINEKPAYYLANYSSKTLGNYALAKHKGQTFKK</sequence>